<reference evidence="1 2" key="1">
    <citation type="submission" date="2016-03" db="EMBL/GenBank/DDBJ databases">
        <title>Draft genome sequence of Flavobacterium fryxellicola DSM 16209.</title>
        <authorList>
            <person name="Shin S.-K."/>
            <person name="Yi H."/>
        </authorList>
    </citation>
    <scope>NUCLEOTIDE SEQUENCE [LARGE SCALE GENOMIC DNA]</scope>
    <source>
        <strain evidence="1 2">DSM 16209</strain>
    </source>
</reference>
<comment type="caution">
    <text evidence="1">The sequence shown here is derived from an EMBL/GenBank/DDBJ whole genome shotgun (WGS) entry which is preliminary data.</text>
</comment>
<dbReference type="Proteomes" id="UP000077164">
    <property type="component" value="Unassembled WGS sequence"/>
</dbReference>
<dbReference type="AlphaFoldDB" id="A0A168AAS2"/>
<gene>
    <name evidence="1" type="ORF">FBFR_00150</name>
</gene>
<dbReference type="RefSeq" id="WP_066075295.1">
    <property type="nucleotide sequence ID" value="NZ_FRDK01000001.1"/>
</dbReference>
<name>A0A168AAS2_9FLAO</name>
<evidence type="ECO:0000313" key="1">
    <source>
        <dbReference type="EMBL" id="OAB31289.1"/>
    </source>
</evidence>
<organism evidence="1 2">
    <name type="scientific">Flavobacterium fryxellicola</name>
    <dbReference type="NCBI Taxonomy" id="249352"/>
    <lineage>
        <taxon>Bacteria</taxon>
        <taxon>Pseudomonadati</taxon>
        <taxon>Bacteroidota</taxon>
        <taxon>Flavobacteriia</taxon>
        <taxon>Flavobacteriales</taxon>
        <taxon>Flavobacteriaceae</taxon>
        <taxon>Flavobacterium</taxon>
    </lineage>
</organism>
<protein>
    <submittedName>
        <fullName evidence="1">Uncharacterized protein</fullName>
    </submittedName>
</protein>
<accession>A0A168AAS2</accession>
<dbReference type="EMBL" id="LVJE01000001">
    <property type="protein sequence ID" value="OAB31289.1"/>
    <property type="molecule type" value="Genomic_DNA"/>
</dbReference>
<keyword evidence="2" id="KW-1185">Reference proteome</keyword>
<dbReference type="STRING" id="249352.SAMN05444395_101757"/>
<proteinExistence type="predicted"/>
<dbReference type="OrthoDB" id="1450227at2"/>
<evidence type="ECO:0000313" key="2">
    <source>
        <dbReference type="Proteomes" id="UP000077164"/>
    </source>
</evidence>
<sequence>MFTRKALAPAGEIDVLKLNTMLTENSYPGLYDYYRRFGVNNMQHEQMAAHYRGIVVNLLKEYDDTLTNEQYQAIAWIGLKGTIA</sequence>